<keyword evidence="4" id="KW-1185">Reference proteome</keyword>
<name>A0A7W8BZ89_9BACT</name>
<dbReference type="RefSeq" id="WP_246387976.1">
    <property type="nucleotide sequence ID" value="NZ_JACHGO010000002.1"/>
</dbReference>
<organism evidence="3 4">
    <name type="scientific">Desulfovibrio intestinalis</name>
    <dbReference type="NCBI Taxonomy" id="58621"/>
    <lineage>
        <taxon>Bacteria</taxon>
        <taxon>Pseudomonadati</taxon>
        <taxon>Thermodesulfobacteriota</taxon>
        <taxon>Desulfovibrionia</taxon>
        <taxon>Desulfovibrionales</taxon>
        <taxon>Desulfovibrionaceae</taxon>
        <taxon>Desulfovibrio</taxon>
    </lineage>
</organism>
<dbReference type="PROSITE" id="PS51257">
    <property type="entry name" value="PROKAR_LIPOPROTEIN"/>
    <property type="match status" value="1"/>
</dbReference>
<comment type="caution">
    <text evidence="3">The sequence shown here is derived from an EMBL/GenBank/DDBJ whole genome shotgun (WGS) entry which is preliminary data.</text>
</comment>
<evidence type="ECO:0000313" key="4">
    <source>
        <dbReference type="Proteomes" id="UP000539075"/>
    </source>
</evidence>
<dbReference type="EMBL" id="JACHGO010000002">
    <property type="protein sequence ID" value="MBB5142673.1"/>
    <property type="molecule type" value="Genomic_DNA"/>
</dbReference>
<feature type="transmembrane region" description="Helical" evidence="2">
    <location>
        <begin position="30"/>
        <end position="53"/>
    </location>
</feature>
<gene>
    <name evidence="3" type="ORF">HNQ38_000752</name>
</gene>
<dbReference type="AlphaFoldDB" id="A0A7W8BZ89"/>
<keyword evidence="2" id="KW-0472">Membrane</keyword>
<accession>A0A7W8BZ89</accession>
<feature type="transmembrane region" description="Helical" evidence="2">
    <location>
        <begin position="263"/>
        <end position="280"/>
    </location>
</feature>
<reference evidence="3 4" key="1">
    <citation type="submission" date="2020-08" db="EMBL/GenBank/DDBJ databases">
        <title>Genomic Encyclopedia of Type Strains, Phase IV (KMG-IV): sequencing the most valuable type-strain genomes for metagenomic binning, comparative biology and taxonomic classification.</title>
        <authorList>
            <person name="Goeker M."/>
        </authorList>
    </citation>
    <scope>NUCLEOTIDE SEQUENCE [LARGE SCALE GENOMIC DNA]</scope>
    <source>
        <strain evidence="3 4">DSM 11275</strain>
    </source>
</reference>
<feature type="region of interest" description="Disordered" evidence="1">
    <location>
        <begin position="149"/>
        <end position="217"/>
    </location>
</feature>
<feature type="compositionally biased region" description="Low complexity" evidence="1">
    <location>
        <begin position="149"/>
        <end position="174"/>
    </location>
</feature>
<protein>
    <submittedName>
        <fullName evidence="3">Nickel transport protein</fullName>
    </submittedName>
</protein>
<evidence type="ECO:0000256" key="2">
    <source>
        <dbReference type="SAM" id="Phobius"/>
    </source>
</evidence>
<keyword evidence="2" id="KW-0812">Transmembrane</keyword>
<dbReference type="Proteomes" id="UP000539075">
    <property type="component" value="Unassembled WGS sequence"/>
</dbReference>
<proteinExistence type="predicted"/>
<evidence type="ECO:0000313" key="3">
    <source>
        <dbReference type="EMBL" id="MBB5142673.1"/>
    </source>
</evidence>
<evidence type="ECO:0000256" key="1">
    <source>
        <dbReference type="SAM" id="MobiDB-lite"/>
    </source>
</evidence>
<sequence>MFYCRHASAHAASTSCHTDMPCGFGARPCLGALAPLSTSLVILVLTTALLLLFQVPAMAHRVNIFAWTEGPQVIVKCGFSGGNSVKNGDITVYDAATEKVLLQGRTNAEGLFRFDIPPAGKEHGLRIRINAGEGHQNEWQMDAAELAQAPATTTASAAAGVTGEATGGPTPALPQNAGDVHSPKTENAKSSQPALLLKNSGAPATDPQISGSGPASAEEVRSIVDAALNAQTEKFNALLDARLSPLRRQLAEMRTEGPGVREIVGGMGWFVGLAGLALYFRSRRR</sequence>
<keyword evidence="2" id="KW-1133">Transmembrane helix</keyword>